<evidence type="ECO:0000313" key="4">
    <source>
        <dbReference type="Proteomes" id="UP000316425"/>
    </source>
</evidence>
<feature type="signal peptide" evidence="2">
    <location>
        <begin position="1"/>
        <end position="21"/>
    </location>
</feature>
<dbReference type="AlphaFoldDB" id="A0A556PBL9"/>
<dbReference type="EMBL" id="VMHE01000024">
    <property type="protein sequence ID" value="TSJ61782.1"/>
    <property type="molecule type" value="Genomic_DNA"/>
</dbReference>
<dbReference type="Proteomes" id="UP000316425">
    <property type="component" value="Unassembled WGS sequence"/>
</dbReference>
<keyword evidence="4" id="KW-1185">Reference proteome</keyword>
<dbReference type="OrthoDB" id="2973259at2"/>
<proteinExistence type="predicted"/>
<sequence>MRKKCFLIVGLLFLVACNQSVDQKTSNQPEDVPKKQNEETTNEENISLEEQFIPPNFTINQLEMDVQENELIIQLYFTLSQNLYDLLRQYEDYYFAIEYPKAFHEYTGIYISEPIRGPIPTNKNLSYQTNIHTKWNKKLSASLMKNLSGEDASYNLLILNSEYVPIHEFKDIQWYRYVNKSEG</sequence>
<reference evidence="3 4" key="1">
    <citation type="submission" date="2019-07" db="EMBL/GenBank/DDBJ databases">
        <title>Allobacillus sp. nov. SKP isolated from shrimp paste of Euphausiacea.</title>
        <authorList>
            <person name="Kanchanasin P."/>
            <person name="Tanasupawat S."/>
            <person name="Shi W."/>
            <person name="Wu L."/>
            <person name="Ma J."/>
        </authorList>
    </citation>
    <scope>NUCLEOTIDE SEQUENCE [LARGE SCALE GENOMIC DNA]</scope>
    <source>
        <strain evidence="3 4">SKP4-8</strain>
    </source>
</reference>
<evidence type="ECO:0000256" key="1">
    <source>
        <dbReference type="SAM" id="MobiDB-lite"/>
    </source>
</evidence>
<keyword evidence="2" id="KW-0732">Signal</keyword>
<name>A0A556PBL9_9BACI</name>
<gene>
    <name evidence="3" type="ORF">FPQ13_10790</name>
</gene>
<evidence type="ECO:0000313" key="3">
    <source>
        <dbReference type="EMBL" id="TSJ61782.1"/>
    </source>
</evidence>
<dbReference type="PROSITE" id="PS51257">
    <property type="entry name" value="PROKAR_LIPOPROTEIN"/>
    <property type="match status" value="1"/>
</dbReference>
<feature type="region of interest" description="Disordered" evidence="1">
    <location>
        <begin position="24"/>
        <end position="46"/>
    </location>
</feature>
<dbReference type="RefSeq" id="WP_144089342.1">
    <property type="nucleotide sequence ID" value="NZ_VMHE01000024.1"/>
</dbReference>
<feature type="chain" id="PRO_5039729121" description="Lipoprotein" evidence="2">
    <location>
        <begin position="22"/>
        <end position="183"/>
    </location>
</feature>
<comment type="caution">
    <text evidence="3">The sequence shown here is derived from an EMBL/GenBank/DDBJ whole genome shotgun (WGS) entry which is preliminary data.</text>
</comment>
<evidence type="ECO:0000256" key="2">
    <source>
        <dbReference type="SAM" id="SignalP"/>
    </source>
</evidence>
<protein>
    <recommendedName>
        <fullName evidence="5">Lipoprotein</fullName>
    </recommendedName>
</protein>
<organism evidence="3 4">
    <name type="scientific">Allobacillus salarius</name>
    <dbReference type="NCBI Taxonomy" id="1955272"/>
    <lineage>
        <taxon>Bacteria</taxon>
        <taxon>Bacillati</taxon>
        <taxon>Bacillota</taxon>
        <taxon>Bacilli</taxon>
        <taxon>Bacillales</taxon>
        <taxon>Bacillaceae</taxon>
        <taxon>Allobacillus</taxon>
    </lineage>
</organism>
<evidence type="ECO:0008006" key="5">
    <source>
        <dbReference type="Google" id="ProtNLM"/>
    </source>
</evidence>
<accession>A0A556PBL9</accession>